<feature type="transmembrane region" description="Helical" evidence="7">
    <location>
        <begin position="85"/>
        <end position="105"/>
    </location>
</feature>
<feature type="transmembrane region" description="Helical" evidence="7">
    <location>
        <begin position="59"/>
        <end position="79"/>
    </location>
</feature>
<evidence type="ECO:0000313" key="8">
    <source>
        <dbReference type="EMBL" id="KKZ67026.1"/>
    </source>
</evidence>
<feature type="transmembrane region" description="Helical" evidence="7">
    <location>
        <begin position="12"/>
        <end position="33"/>
    </location>
</feature>
<proteinExistence type="predicted"/>
<dbReference type="Pfam" id="PF05653">
    <property type="entry name" value="Mg_trans_NIPA"/>
    <property type="match status" value="1"/>
</dbReference>
<feature type="compositionally biased region" description="Basic residues" evidence="6">
    <location>
        <begin position="537"/>
        <end position="546"/>
    </location>
</feature>
<evidence type="ECO:0000313" key="9">
    <source>
        <dbReference type="Proteomes" id="UP000034164"/>
    </source>
</evidence>
<protein>
    <recommendedName>
        <fullName evidence="10">DUF803 domain-containing protein</fullName>
    </recommendedName>
</protein>
<dbReference type="PANTHER" id="PTHR12570:SF86">
    <property type="entry name" value="ADR321CP"/>
    <property type="match status" value="1"/>
</dbReference>
<feature type="compositionally biased region" description="Low complexity" evidence="6">
    <location>
        <begin position="504"/>
        <end position="514"/>
    </location>
</feature>
<feature type="transmembrane region" description="Helical" evidence="7">
    <location>
        <begin position="153"/>
        <end position="173"/>
    </location>
</feature>
<feature type="region of interest" description="Disordered" evidence="6">
    <location>
        <begin position="392"/>
        <end position="425"/>
    </location>
</feature>
<feature type="region of interest" description="Disordered" evidence="6">
    <location>
        <begin position="646"/>
        <end position="667"/>
    </location>
</feature>
<feature type="region of interest" description="Disordered" evidence="6">
    <location>
        <begin position="590"/>
        <end position="633"/>
    </location>
</feature>
<evidence type="ECO:0000256" key="4">
    <source>
        <dbReference type="ARBA" id="ARBA00022989"/>
    </source>
</evidence>
<organism evidence="8 9">
    <name type="scientific">[Emmonsia] crescens</name>
    <dbReference type="NCBI Taxonomy" id="73230"/>
    <lineage>
        <taxon>Eukaryota</taxon>
        <taxon>Fungi</taxon>
        <taxon>Dikarya</taxon>
        <taxon>Ascomycota</taxon>
        <taxon>Pezizomycotina</taxon>
        <taxon>Eurotiomycetes</taxon>
        <taxon>Eurotiomycetidae</taxon>
        <taxon>Onygenales</taxon>
        <taxon>Ajellomycetaceae</taxon>
        <taxon>Emergomyces</taxon>
    </lineage>
</organism>
<sequence>MGQLGGLSPGGSIAIGVLVGLISTSLQAIGLTLQRKSHMLEDEKSPYDLRRPPYKRRRWQVGMSMFVISNIVGSTIQITTLPLPVLSTLQASGLVFNTIFAALILGEPFTRYSIFGTILVCIGALMIGIFGAIGEPAHTLDQLLALLGRRPFLLWMAGTAVIVAATLLGARMLKLISTPGKTRELVMKYRIPIPHTPSFHGHHSPRIKVLRGMMYGSVSGILSAHSLLVAKSAVELIVRTIVDRVNQFNRWQSWIILLGLVALALTQLYYMHSGLKLCSTSILYPYVFCIYNVIAILDGLIYFHQASRLSGLHAGLIALGTIILLSGVLCLSWRLEPVTSHTGAVPVGPPPTTPLTPGLSLLEEQPTPPEYTYYPEDEETLVEERQPLLQTPQPQPLQQQKPPSPSHRHTHSLTHLSPNLRRSTQPNLETAEIWADLDDSEENLDLDPLTQPSSPLLSYNPGTTTTPHSHYRIKSNTASFPSNISSSRRRSSGRSDGGENNDQPSSPSLSAAALNGQQQQVRRALRTSSGTLESPSRRRRFTRRSRVISSSEQPRRVSSPLVVDYSRRAVQRDVSNATAGAVGRVYGTVDGHGTGHGTGHSAGHGTGHGTGASAHGGTNADRRSQNRSQFTGPLRWLGRWVGFGRARGEDEDGMMKDTDRDGDADRR</sequence>
<evidence type="ECO:0008006" key="10">
    <source>
        <dbReference type="Google" id="ProtNLM"/>
    </source>
</evidence>
<dbReference type="InterPro" id="IPR037185">
    <property type="entry name" value="EmrE-like"/>
</dbReference>
<comment type="caution">
    <text evidence="8">The sequence shown here is derived from an EMBL/GenBank/DDBJ whole genome shotgun (WGS) entry which is preliminary data.</text>
</comment>
<dbReference type="EMBL" id="LCZI01000346">
    <property type="protein sequence ID" value="KKZ67026.1"/>
    <property type="molecule type" value="Genomic_DNA"/>
</dbReference>
<comment type="subcellular location">
    <subcellularLocation>
        <location evidence="1">Endoplasmic reticulum membrane</location>
        <topology evidence="1">Multi-pass membrane protein</topology>
    </subcellularLocation>
</comment>
<dbReference type="PANTHER" id="PTHR12570">
    <property type="match status" value="1"/>
</dbReference>
<dbReference type="VEuPathDB" id="FungiDB:EMCG_07295"/>
<feature type="transmembrane region" description="Helical" evidence="7">
    <location>
        <begin position="112"/>
        <end position="133"/>
    </location>
</feature>
<evidence type="ECO:0000256" key="5">
    <source>
        <dbReference type="ARBA" id="ARBA00023136"/>
    </source>
</evidence>
<gene>
    <name evidence="8" type="ORF">EMCG_07295</name>
</gene>
<dbReference type="FunFam" id="1.10.3730.20:FF:000012">
    <property type="entry name" value="DUF803 domain-containing protein"/>
    <property type="match status" value="1"/>
</dbReference>
<evidence type="ECO:0000256" key="2">
    <source>
        <dbReference type="ARBA" id="ARBA00022692"/>
    </source>
</evidence>
<feature type="compositionally biased region" description="Polar residues" evidence="6">
    <location>
        <begin position="450"/>
        <end position="484"/>
    </location>
</feature>
<feature type="compositionally biased region" description="Basic and acidic residues" evidence="6">
    <location>
        <begin position="653"/>
        <end position="667"/>
    </location>
</feature>
<name>A0A0G2JB82_9EURO</name>
<feature type="transmembrane region" description="Helical" evidence="7">
    <location>
        <begin position="254"/>
        <end position="271"/>
    </location>
</feature>
<dbReference type="SUPFAM" id="SSF103481">
    <property type="entry name" value="Multidrug resistance efflux transporter EmrE"/>
    <property type="match status" value="1"/>
</dbReference>
<accession>A0A0G2JB82</accession>
<feature type="region of interest" description="Disordered" evidence="6">
    <location>
        <begin position="443"/>
        <end position="559"/>
    </location>
</feature>
<feature type="transmembrane region" description="Helical" evidence="7">
    <location>
        <begin position="315"/>
        <end position="335"/>
    </location>
</feature>
<evidence type="ECO:0000256" key="1">
    <source>
        <dbReference type="ARBA" id="ARBA00004477"/>
    </source>
</evidence>
<dbReference type="GO" id="GO:0016020">
    <property type="term" value="C:membrane"/>
    <property type="evidence" value="ECO:0007669"/>
    <property type="project" value="UniProtKB-SubCell"/>
</dbReference>
<feature type="transmembrane region" description="Helical" evidence="7">
    <location>
        <begin position="283"/>
        <end position="303"/>
    </location>
</feature>
<dbReference type="Gene3D" id="1.10.3730.20">
    <property type="match status" value="1"/>
</dbReference>
<dbReference type="OrthoDB" id="2504919at2759"/>
<keyword evidence="4 7" id="KW-1133">Transmembrane helix</keyword>
<feature type="compositionally biased region" description="Polar residues" evidence="6">
    <location>
        <begin position="515"/>
        <end position="533"/>
    </location>
</feature>
<keyword evidence="2 7" id="KW-0812">Transmembrane</keyword>
<keyword evidence="5 7" id="KW-0472">Membrane</keyword>
<evidence type="ECO:0000256" key="7">
    <source>
        <dbReference type="SAM" id="Phobius"/>
    </source>
</evidence>
<dbReference type="Proteomes" id="UP000034164">
    <property type="component" value="Unassembled WGS sequence"/>
</dbReference>
<evidence type="ECO:0000256" key="3">
    <source>
        <dbReference type="ARBA" id="ARBA00022824"/>
    </source>
</evidence>
<keyword evidence="3" id="KW-0256">Endoplasmic reticulum</keyword>
<reference evidence="9" key="1">
    <citation type="journal article" date="2015" name="PLoS Genet.">
        <title>The dynamic genome and transcriptome of the human fungal pathogen Blastomyces and close relative Emmonsia.</title>
        <authorList>
            <person name="Munoz J.F."/>
            <person name="Gauthier G.M."/>
            <person name="Desjardins C.A."/>
            <person name="Gallo J.E."/>
            <person name="Holder J."/>
            <person name="Sullivan T.D."/>
            <person name="Marty A.J."/>
            <person name="Carmen J.C."/>
            <person name="Chen Z."/>
            <person name="Ding L."/>
            <person name="Gujja S."/>
            <person name="Magrini V."/>
            <person name="Misas E."/>
            <person name="Mitreva M."/>
            <person name="Priest M."/>
            <person name="Saif S."/>
            <person name="Whiston E.A."/>
            <person name="Young S."/>
            <person name="Zeng Q."/>
            <person name="Goldman W.E."/>
            <person name="Mardis E.R."/>
            <person name="Taylor J.W."/>
            <person name="McEwen J.G."/>
            <person name="Clay O.K."/>
            <person name="Klein B.S."/>
            <person name="Cuomo C.A."/>
        </authorList>
    </citation>
    <scope>NUCLEOTIDE SEQUENCE [LARGE SCALE GENOMIC DNA]</scope>
    <source>
        <strain evidence="9">UAMH 3008</strain>
    </source>
</reference>
<feature type="compositionally biased region" description="Gly residues" evidence="6">
    <location>
        <begin position="590"/>
        <end position="610"/>
    </location>
</feature>
<dbReference type="AlphaFoldDB" id="A0A0G2JB82"/>
<evidence type="ECO:0000256" key="6">
    <source>
        <dbReference type="SAM" id="MobiDB-lite"/>
    </source>
</evidence>
<feature type="compositionally biased region" description="Low complexity" evidence="6">
    <location>
        <begin position="392"/>
        <end position="401"/>
    </location>
</feature>
<feature type="region of interest" description="Disordered" evidence="6">
    <location>
        <begin position="342"/>
        <end position="373"/>
    </location>
</feature>
<dbReference type="InterPro" id="IPR008521">
    <property type="entry name" value="Mg_trans_NIPA"/>
</dbReference>
<dbReference type="GO" id="GO:0015095">
    <property type="term" value="F:magnesium ion transmembrane transporter activity"/>
    <property type="evidence" value="ECO:0007669"/>
    <property type="project" value="InterPro"/>
</dbReference>
<feature type="compositionally biased region" description="Low complexity" evidence="6">
    <location>
        <begin position="355"/>
        <end position="373"/>
    </location>
</feature>